<accession>A0A7D9EBX8</accession>
<proteinExistence type="predicted"/>
<feature type="region of interest" description="Disordered" evidence="2">
    <location>
        <begin position="285"/>
        <end position="325"/>
    </location>
</feature>
<feature type="region of interest" description="Disordered" evidence="2">
    <location>
        <begin position="73"/>
        <end position="154"/>
    </location>
</feature>
<feature type="compositionally biased region" description="Low complexity" evidence="2">
    <location>
        <begin position="121"/>
        <end position="134"/>
    </location>
</feature>
<reference evidence="3" key="1">
    <citation type="submission" date="2020-04" db="EMBL/GenBank/DDBJ databases">
        <authorList>
            <person name="Alioto T."/>
            <person name="Alioto T."/>
            <person name="Gomez Garrido J."/>
        </authorList>
    </citation>
    <scope>NUCLEOTIDE SEQUENCE</scope>
    <source>
        <strain evidence="3">A484AB</strain>
    </source>
</reference>
<dbReference type="Proteomes" id="UP001152795">
    <property type="component" value="Unassembled WGS sequence"/>
</dbReference>
<evidence type="ECO:0000256" key="2">
    <source>
        <dbReference type="SAM" id="MobiDB-lite"/>
    </source>
</evidence>
<name>A0A7D9EBX8_PARCT</name>
<organism evidence="3 4">
    <name type="scientific">Paramuricea clavata</name>
    <name type="common">Red gorgonian</name>
    <name type="synonym">Violescent sea-whip</name>
    <dbReference type="NCBI Taxonomy" id="317549"/>
    <lineage>
        <taxon>Eukaryota</taxon>
        <taxon>Metazoa</taxon>
        <taxon>Cnidaria</taxon>
        <taxon>Anthozoa</taxon>
        <taxon>Octocorallia</taxon>
        <taxon>Malacalcyonacea</taxon>
        <taxon>Plexauridae</taxon>
        <taxon>Paramuricea</taxon>
    </lineage>
</organism>
<feature type="compositionally biased region" description="Low complexity" evidence="2">
    <location>
        <begin position="309"/>
        <end position="320"/>
    </location>
</feature>
<sequence>MDTETDNPNNNYINNLMELEQGIHSSDIQTESMVYNYSDAQITKLLDTDDDICELQMDALSLTRRGSTNIYYTNNKLNTNENDSLTNNSTPQNLDNSQTHNDSDTGLQNLTQRTPPRNDRNQPNTNNLDEPNNNSDYKTDTDTDNKETPSSTYRLLSTIPRHLHTTFQTLNNLKEKQIKTKATLENLTTHKRDGTLPNNLNKTTDCHIILDEDLRKRWVQASRDAAYKQLDILLEQQKRKLTNIETKITHATKRIMDNITDVTKTTEILKRTDEIGQRFLARWMSKHGNQHYKPNKNIKRLKGKRQDNNNKQTDTTTAKNSSPIQTHTAQHITENIHTPIQTDMATYSTNFMTTFNRPHTRPRGPLTSTTVRSNFLYRPNTPTLPIPINPLLQPTRYPLIPTTTTTATRPTHPLLSNHIQQQITNFIQPIHILSYLQDKQRTNNNRK</sequence>
<feature type="compositionally biased region" description="Polar residues" evidence="2">
    <location>
        <begin position="73"/>
        <end position="115"/>
    </location>
</feature>
<evidence type="ECO:0000256" key="1">
    <source>
        <dbReference type="SAM" id="Coils"/>
    </source>
</evidence>
<evidence type="ECO:0000313" key="4">
    <source>
        <dbReference type="Proteomes" id="UP001152795"/>
    </source>
</evidence>
<keyword evidence="1" id="KW-0175">Coiled coil</keyword>
<dbReference type="EMBL" id="CACRXK020005233">
    <property type="protein sequence ID" value="CAB4005549.1"/>
    <property type="molecule type" value="Genomic_DNA"/>
</dbReference>
<comment type="caution">
    <text evidence="3">The sequence shown here is derived from an EMBL/GenBank/DDBJ whole genome shotgun (WGS) entry which is preliminary data.</text>
</comment>
<feature type="compositionally biased region" description="Basic and acidic residues" evidence="2">
    <location>
        <begin position="137"/>
        <end position="147"/>
    </location>
</feature>
<gene>
    <name evidence="3" type="ORF">PACLA_8A062988</name>
</gene>
<keyword evidence="4" id="KW-1185">Reference proteome</keyword>
<dbReference type="AlphaFoldDB" id="A0A7D9EBX8"/>
<feature type="compositionally biased region" description="Basic residues" evidence="2">
    <location>
        <begin position="285"/>
        <end position="303"/>
    </location>
</feature>
<feature type="coiled-coil region" evidence="1">
    <location>
        <begin position="227"/>
        <end position="254"/>
    </location>
</feature>
<evidence type="ECO:0000313" key="3">
    <source>
        <dbReference type="EMBL" id="CAB4005549.1"/>
    </source>
</evidence>
<protein>
    <submittedName>
        <fullName evidence="3">Uncharacterized protein</fullName>
    </submittedName>
</protein>